<dbReference type="AlphaFoldDB" id="A0A1H4NGG7"/>
<reference evidence="3" key="1">
    <citation type="submission" date="2016-10" db="EMBL/GenBank/DDBJ databases">
        <authorList>
            <person name="Varghese N."/>
            <person name="Submissions S."/>
        </authorList>
    </citation>
    <scope>NUCLEOTIDE SEQUENCE [LARGE SCALE GENOMIC DNA]</scope>
    <source>
        <strain evidence="3">DSM 44234</strain>
    </source>
</reference>
<proteinExistence type="predicted"/>
<evidence type="ECO:0000313" key="3">
    <source>
        <dbReference type="Proteomes" id="UP000182241"/>
    </source>
</evidence>
<dbReference type="EMBL" id="FNSA01000003">
    <property type="protein sequence ID" value="SEB94373.1"/>
    <property type="molecule type" value="Genomic_DNA"/>
</dbReference>
<feature type="chain" id="PRO_5009844406" evidence="1">
    <location>
        <begin position="28"/>
        <end position="75"/>
    </location>
</feature>
<dbReference type="Proteomes" id="UP000182241">
    <property type="component" value="Unassembled WGS sequence"/>
</dbReference>
<accession>A0A1H4NGG7</accession>
<feature type="signal peptide" evidence="1">
    <location>
        <begin position="1"/>
        <end position="27"/>
    </location>
</feature>
<dbReference type="KEGG" id="tsm:ASU32_04720"/>
<organism evidence="2 3">
    <name type="scientific">Tsukamurella tyrosinosolvens</name>
    <dbReference type="NCBI Taxonomy" id="57704"/>
    <lineage>
        <taxon>Bacteria</taxon>
        <taxon>Bacillati</taxon>
        <taxon>Actinomycetota</taxon>
        <taxon>Actinomycetes</taxon>
        <taxon>Mycobacteriales</taxon>
        <taxon>Tsukamurellaceae</taxon>
        <taxon>Tsukamurella</taxon>
    </lineage>
</organism>
<name>A0A1H4NGG7_TSUTY</name>
<sequence>MRTFIKTATIASAAGVALIVAAAPAHADPDISDYARGSIGESCAGYAVGKLALERSQGFVLSCNANGTWQIPKEP</sequence>
<dbReference type="GeneID" id="300995275"/>
<dbReference type="OrthoDB" id="4775323at2"/>
<evidence type="ECO:0000256" key="1">
    <source>
        <dbReference type="SAM" id="SignalP"/>
    </source>
</evidence>
<dbReference type="RefSeq" id="WP_068524176.1">
    <property type="nucleotide sequence ID" value="NZ_CBDRGN010000004.1"/>
</dbReference>
<gene>
    <name evidence="2" type="ORF">SAMN04489793_1164</name>
</gene>
<protein>
    <submittedName>
        <fullName evidence="2">Uncharacterized protein</fullName>
    </submittedName>
</protein>
<evidence type="ECO:0000313" key="2">
    <source>
        <dbReference type="EMBL" id="SEB94373.1"/>
    </source>
</evidence>
<keyword evidence="3" id="KW-1185">Reference proteome</keyword>
<keyword evidence="1" id="KW-0732">Signal</keyword>
<dbReference type="STRING" id="57704.SAMN04489793_1164"/>